<feature type="non-terminal residue" evidence="10">
    <location>
        <position position="721"/>
    </location>
</feature>
<feature type="disulfide bond" evidence="6">
    <location>
        <begin position="257"/>
        <end position="267"/>
    </location>
</feature>
<dbReference type="AlphaFoldDB" id="A0ABD3XWH8"/>
<dbReference type="Gene3D" id="3.10.250.10">
    <property type="entry name" value="SRCR-like domain"/>
    <property type="match status" value="1"/>
</dbReference>
<organism evidence="10 11">
    <name type="scientific">Sinanodonta woodiana</name>
    <name type="common">Chinese pond mussel</name>
    <name type="synonym">Anodonta woodiana</name>
    <dbReference type="NCBI Taxonomy" id="1069815"/>
    <lineage>
        <taxon>Eukaryota</taxon>
        <taxon>Metazoa</taxon>
        <taxon>Spiralia</taxon>
        <taxon>Lophotrochozoa</taxon>
        <taxon>Mollusca</taxon>
        <taxon>Bivalvia</taxon>
        <taxon>Autobranchia</taxon>
        <taxon>Heteroconchia</taxon>
        <taxon>Palaeoheterodonta</taxon>
        <taxon>Unionida</taxon>
        <taxon>Unionoidea</taxon>
        <taxon>Unionidae</taxon>
        <taxon>Unioninae</taxon>
        <taxon>Sinanodonta</taxon>
    </lineage>
</organism>
<keyword evidence="11" id="KW-1185">Reference proteome</keyword>
<dbReference type="CDD" id="cd00112">
    <property type="entry name" value="LDLa"/>
    <property type="match status" value="3"/>
</dbReference>
<dbReference type="GO" id="GO:0006508">
    <property type="term" value="P:proteolysis"/>
    <property type="evidence" value="ECO:0007669"/>
    <property type="project" value="UniProtKB-KW"/>
</dbReference>
<feature type="domain" description="Peptidase S1" evidence="8">
    <location>
        <begin position="478"/>
        <end position="721"/>
    </location>
</feature>
<evidence type="ECO:0000259" key="9">
    <source>
        <dbReference type="PROSITE" id="PS50287"/>
    </source>
</evidence>
<sequence length="721" mass="81253">KFMVAYNSTDLVNYYNSLKSTFGNYPTRLEYLSAIFSSPREHFTTESCVYFYYYLNGTDLRPTPLSAQLLVYVNSGNRKRLAWYDHVNRTVNDWLKGWVSVQPGYASIIFEGKTVTTTTLWPGVVALDDVYVIKEPCPVYPDCGSNTFRCTTSRVCIPVDMQCDGGNDWLDGSDEDNCNVIADYQVKLINGDGSYGSIAIFYKGLWRPVCMNQASVTKGDIKIVELVCNKLCYHGRFQGAFVNSWHQPVQHAMEVSCSPNEEDFSSCRMELTLTNIRTRSCYYYQAALCSHDDCFSGETLCPQDQINTNNPSNIKCISSKYLCDGIPDCRGGTDELNCAKCSTSEFECNNHICIPNSQRCDGIAHCGDKSDEYGCVIVANNVLKIYHPQLSNYLPVCYFDMTKILANLLCSLSGQGTTTNYEPYTESQGTVLTPQSDYFTSIVPGFSVSVGTCTSALIYCKSYQCGATIFDDSRLKKIIHGRDAVIGQFPWHVAVYKDRDFNCGGFIIHPNWILTAAHCIKHSVTYTVRVGAIEVEKKIPDDNQNYLHKASRSNIHPSYNDKQDNDIGLLYFSQPFIFNDYVRPICIASKTTAEEMMKAGYNAECYVSGWGDDHNLLNTDAWVGQLHVVRVYLYQKDECDKIYTKLFGYPPQNITVCMDNQNLGSPTCFSDSGGALICRNNYGRFEVLGILSWGYESCFKDGHPDIYQLSFAHENWIEQIT</sequence>
<dbReference type="InterPro" id="IPR009003">
    <property type="entry name" value="Peptidase_S1_PA"/>
</dbReference>
<feature type="disulfide bond" evidence="5">
    <location>
        <begin position="163"/>
        <end position="178"/>
    </location>
</feature>
<dbReference type="SUPFAM" id="SSF57424">
    <property type="entry name" value="LDL receptor-like module"/>
    <property type="match status" value="3"/>
</dbReference>
<keyword evidence="1" id="KW-0645">Protease</keyword>
<reference evidence="10 11" key="1">
    <citation type="submission" date="2024-11" db="EMBL/GenBank/DDBJ databases">
        <title>Chromosome-level genome assembly of the freshwater bivalve Anodonta woodiana.</title>
        <authorList>
            <person name="Chen X."/>
        </authorList>
    </citation>
    <scope>NUCLEOTIDE SEQUENCE [LARGE SCALE GENOMIC DNA]</scope>
    <source>
        <strain evidence="10">MN2024</strain>
        <tissue evidence="10">Gills</tissue>
    </source>
</reference>
<feature type="non-terminal residue" evidence="10">
    <location>
        <position position="1"/>
    </location>
</feature>
<dbReference type="PROSITE" id="PS50060">
    <property type="entry name" value="MAM_2"/>
    <property type="match status" value="1"/>
</dbReference>
<dbReference type="Pfam" id="PF00089">
    <property type="entry name" value="Trypsin"/>
    <property type="match status" value="1"/>
</dbReference>
<gene>
    <name evidence="10" type="ORF">ACJMK2_002871</name>
</gene>
<dbReference type="EMBL" id="JBJQND010000001">
    <property type="protein sequence ID" value="KAL3890589.1"/>
    <property type="molecule type" value="Genomic_DNA"/>
</dbReference>
<feature type="domain" description="SRCR" evidence="9">
    <location>
        <begin position="186"/>
        <end position="290"/>
    </location>
</feature>
<feature type="disulfide bond" evidence="5">
    <location>
        <begin position="348"/>
        <end position="366"/>
    </location>
</feature>
<feature type="disulfide bond" evidence="5">
    <location>
        <begin position="341"/>
        <end position="353"/>
    </location>
</feature>
<dbReference type="InterPro" id="IPR036772">
    <property type="entry name" value="SRCR-like_dom_sf"/>
</dbReference>
<dbReference type="InterPro" id="IPR043504">
    <property type="entry name" value="Peptidase_S1_PA_chymotrypsin"/>
</dbReference>
<evidence type="ECO:0000259" key="7">
    <source>
        <dbReference type="PROSITE" id="PS50060"/>
    </source>
</evidence>
<feature type="disulfide bond" evidence="5">
    <location>
        <begin position="323"/>
        <end position="338"/>
    </location>
</feature>
<dbReference type="Pfam" id="PF00057">
    <property type="entry name" value="Ldl_recept_a"/>
    <property type="match status" value="3"/>
</dbReference>
<dbReference type="InterPro" id="IPR036055">
    <property type="entry name" value="LDL_receptor-like_sf"/>
</dbReference>
<dbReference type="Gene3D" id="4.10.400.10">
    <property type="entry name" value="Low-density Lipoprotein Receptor"/>
    <property type="match status" value="3"/>
</dbReference>
<dbReference type="PROSITE" id="PS00134">
    <property type="entry name" value="TRYPSIN_HIS"/>
    <property type="match status" value="1"/>
</dbReference>
<keyword evidence="3" id="KW-0720">Serine protease</keyword>
<dbReference type="SMART" id="SM00020">
    <property type="entry name" value="Tryp_SPc"/>
    <property type="match status" value="1"/>
</dbReference>
<dbReference type="PROSITE" id="PS50068">
    <property type="entry name" value="LDLRA_2"/>
    <property type="match status" value="3"/>
</dbReference>
<evidence type="ECO:0000256" key="6">
    <source>
        <dbReference type="PROSITE-ProRule" id="PRU00196"/>
    </source>
</evidence>
<dbReference type="SUPFAM" id="SSF49899">
    <property type="entry name" value="Concanavalin A-like lectins/glucanases"/>
    <property type="match status" value="1"/>
</dbReference>
<feature type="domain" description="MAM" evidence="7">
    <location>
        <begin position="14"/>
        <end position="139"/>
    </location>
</feature>
<dbReference type="CDD" id="cd00190">
    <property type="entry name" value="Tryp_SPc"/>
    <property type="match status" value="1"/>
</dbReference>
<dbReference type="Proteomes" id="UP001634394">
    <property type="component" value="Unassembled WGS sequence"/>
</dbReference>
<evidence type="ECO:0000313" key="11">
    <source>
        <dbReference type="Proteomes" id="UP001634394"/>
    </source>
</evidence>
<dbReference type="Gene3D" id="2.40.10.10">
    <property type="entry name" value="Trypsin-like serine proteases"/>
    <property type="match status" value="1"/>
</dbReference>
<dbReference type="SUPFAM" id="SSF50494">
    <property type="entry name" value="Trypsin-like serine proteases"/>
    <property type="match status" value="1"/>
</dbReference>
<feature type="disulfide bond" evidence="6">
    <location>
        <begin position="228"/>
        <end position="289"/>
    </location>
</feature>
<dbReference type="GO" id="GO:0008236">
    <property type="term" value="F:serine-type peptidase activity"/>
    <property type="evidence" value="ECO:0007669"/>
    <property type="project" value="UniProtKB-KW"/>
</dbReference>
<dbReference type="InterPro" id="IPR000998">
    <property type="entry name" value="MAM_dom"/>
</dbReference>
<evidence type="ECO:0000256" key="4">
    <source>
        <dbReference type="ARBA" id="ARBA00023157"/>
    </source>
</evidence>
<evidence type="ECO:0000256" key="5">
    <source>
        <dbReference type="PROSITE-ProRule" id="PRU00124"/>
    </source>
</evidence>
<comment type="caution">
    <text evidence="10">The sequence shown here is derived from an EMBL/GenBank/DDBJ whole genome shotgun (WGS) entry which is preliminary data.</text>
</comment>
<evidence type="ECO:0000313" key="10">
    <source>
        <dbReference type="EMBL" id="KAL3890589.1"/>
    </source>
</evidence>
<keyword evidence="2" id="KW-0378">Hydrolase</keyword>
<dbReference type="PANTHER" id="PTHR24252:SF10">
    <property type="entry name" value="SERINE PROTEASE 56"/>
    <property type="match status" value="1"/>
</dbReference>
<dbReference type="InterPro" id="IPR001190">
    <property type="entry name" value="SRCR"/>
</dbReference>
<dbReference type="InterPro" id="IPR002172">
    <property type="entry name" value="LDrepeatLR_classA_rpt"/>
</dbReference>
<evidence type="ECO:0000256" key="3">
    <source>
        <dbReference type="ARBA" id="ARBA00022825"/>
    </source>
</evidence>
<dbReference type="Gene3D" id="2.60.120.200">
    <property type="match status" value="1"/>
</dbReference>
<feature type="disulfide bond" evidence="5">
    <location>
        <begin position="360"/>
        <end position="375"/>
    </location>
</feature>
<dbReference type="PROSITE" id="PS01209">
    <property type="entry name" value="LDLRA_1"/>
    <property type="match status" value="1"/>
</dbReference>
<dbReference type="PRINTS" id="PR00261">
    <property type="entry name" value="LDLRECEPTOR"/>
</dbReference>
<dbReference type="InterPro" id="IPR018114">
    <property type="entry name" value="TRYPSIN_HIS"/>
</dbReference>
<proteinExistence type="predicted"/>
<evidence type="ECO:0000259" key="8">
    <source>
        <dbReference type="PROSITE" id="PS50240"/>
    </source>
</evidence>
<dbReference type="FunFam" id="2.40.10.10:FF:000068">
    <property type="entry name" value="transmembrane protease serine 2"/>
    <property type="match status" value="1"/>
</dbReference>
<comment type="caution">
    <text evidence="6">Lacks conserved residue(s) required for the propagation of feature annotation.</text>
</comment>
<evidence type="ECO:0000256" key="1">
    <source>
        <dbReference type="ARBA" id="ARBA00022670"/>
    </source>
</evidence>
<dbReference type="PANTHER" id="PTHR24252">
    <property type="entry name" value="ACROSIN-RELATED"/>
    <property type="match status" value="1"/>
</dbReference>
<keyword evidence="4 6" id="KW-1015">Disulfide bond</keyword>
<name>A0ABD3XWH8_SINWO</name>
<protein>
    <submittedName>
        <fullName evidence="10">Uncharacterized protein</fullName>
    </submittedName>
</protein>
<dbReference type="Pfam" id="PF00629">
    <property type="entry name" value="MAM"/>
    <property type="match status" value="1"/>
</dbReference>
<dbReference type="InterPro" id="IPR001254">
    <property type="entry name" value="Trypsin_dom"/>
</dbReference>
<dbReference type="PROSITE" id="PS50240">
    <property type="entry name" value="TRYPSIN_DOM"/>
    <property type="match status" value="1"/>
</dbReference>
<dbReference type="PROSITE" id="PS50287">
    <property type="entry name" value="SRCR_2"/>
    <property type="match status" value="1"/>
</dbReference>
<dbReference type="SMART" id="SM00192">
    <property type="entry name" value="LDLa"/>
    <property type="match status" value="3"/>
</dbReference>
<dbReference type="InterPro" id="IPR023415">
    <property type="entry name" value="LDLR_class-A_CS"/>
</dbReference>
<evidence type="ECO:0000256" key="2">
    <source>
        <dbReference type="ARBA" id="ARBA00022801"/>
    </source>
</evidence>
<accession>A0ABD3XWH8</accession>
<dbReference type="SUPFAM" id="SSF56487">
    <property type="entry name" value="SRCR-like"/>
    <property type="match status" value="1"/>
</dbReference>
<dbReference type="InterPro" id="IPR013320">
    <property type="entry name" value="ConA-like_dom_sf"/>
</dbReference>